<proteinExistence type="predicted"/>
<name>A0ABS3QHY1_9BACT</name>
<evidence type="ECO:0000256" key="1">
    <source>
        <dbReference type="SAM" id="Phobius"/>
    </source>
</evidence>
<dbReference type="RefSeq" id="WP_208176512.1">
    <property type="nucleotide sequence ID" value="NZ_JAGETZ010000008.1"/>
</dbReference>
<protein>
    <recommendedName>
        <fullName evidence="4">Phage tail tape measure protein</fullName>
    </recommendedName>
</protein>
<keyword evidence="1" id="KW-0472">Membrane</keyword>
<keyword evidence="1" id="KW-0812">Transmembrane</keyword>
<keyword evidence="3" id="KW-1185">Reference proteome</keyword>
<dbReference type="Proteomes" id="UP000664369">
    <property type="component" value="Unassembled WGS sequence"/>
</dbReference>
<keyword evidence="1" id="KW-1133">Transmembrane helix</keyword>
<reference evidence="2 3" key="1">
    <citation type="submission" date="2021-03" db="EMBL/GenBank/DDBJ databases">
        <authorList>
            <person name="Kim M.K."/>
        </authorList>
    </citation>
    <scope>NUCLEOTIDE SEQUENCE [LARGE SCALE GENOMIC DNA]</scope>
    <source>
        <strain evidence="2 3">BT442</strain>
    </source>
</reference>
<gene>
    <name evidence="2" type="ORF">J4E00_17515</name>
</gene>
<evidence type="ECO:0000313" key="2">
    <source>
        <dbReference type="EMBL" id="MBO2010862.1"/>
    </source>
</evidence>
<sequence length="844" mass="90183">MGQENVVVLRVQLDEGETEKQIAKVASEIEATKKAQAALTKERELGRLSDEAYNQQAVKLQLQLKGQQQEQSALTKTLTSYRAMMTSATGSVDQLKAKAALLTTQYNALSESERTTSEAGKVLTAELEATNKALLEAGQKVGDNRRGVGAYKEAILGAAKESGLFGSVTERLSGVQEKYAAAQKLTAFVTAETTGVTKALRVAFLAIPLFAVIALLGTLYTFLTSTQKGMDFVERKTAAVGAAFSVLLKIVAPIGEAMLRVFTDPKQAVLDLVSFLETNVANRFKAFGVLVDAIRNRDFGKLTDGLIQLTTGITDGTAKAKALVAELGNAATAQEQLTGETQRIRAAERALNVERDESRAKIESLKKLSDDSTKSTAVRAVAAKQAAQIENGLLAAQLKLQQDKINNLQAEQRIKGNITNEDKQAMADLRSERAKTIQESETLSTELQNKINSLATEAAAKTEAARKALDEAMLKRIEAENAAGLSREAAAAKFLDDQLKGDQLRIASNQRVIDEKKAQDSAALQADIALLTRSLETRRLAIEQSYGDGKVSKQEYENQLQLIEQGSVAARIVLAKHYSQDTTALERQAAQAKIAAIEKVAEKEKSEHDKRIALAEQMAGNLLDIFYETVTTSGATIEDFAKRSLEMLIDSVRKEVYAAQIKILVNSFATADSIATFGATGGFRALGIIAAVTAATAPLEAALKQSQAKFAQGGLVVDGPSHAQGGVQLWHQNGAHLGELEGGEAVINKRSTSLFLPILSHLNELGGGRALLPAGPLFRHMALGGIAAPLLSQQGGGPSVAPIDYARLGASVAEALRKNPPVTKWSDFKAAEGRAAYTDSIASS</sequence>
<comment type="caution">
    <text evidence="2">The sequence shown here is derived from an EMBL/GenBank/DDBJ whole genome shotgun (WGS) entry which is preliminary data.</text>
</comment>
<accession>A0ABS3QHY1</accession>
<evidence type="ECO:0008006" key="4">
    <source>
        <dbReference type="Google" id="ProtNLM"/>
    </source>
</evidence>
<evidence type="ECO:0000313" key="3">
    <source>
        <dbReference type="Proteomes" id="UP000664369"/>
    </source>
</evidence>
<dbReference type="EMBL" id="JAGETZ010000008">
    <property type="protein sequence ID" value="MBO2010862.1"/>
    <property type="molecule type" value="Genomic_DNA"/>
</dbReference>
<feature type="transmembrane region" description="Helical" evidence="1">
    <location>
        <begin position="202"/>
        <end position="223"/>
    </location>
</feature>
<organism evidence="2 3">
    <name type="scientific">Hymenobacter negativus</name>
    <dbReference type="NCBI Taxonomy" id="2795026"/>
    <lineage>
        <taxon>Bacteria</taxon>
        <taxon>Pseudomonadati</taxon>
        <taxon>Bacteroidota</taxon>
        <taxon>Cytophagia</taxon>
        <taxon>Cytophagales</taxon>
        <taxon>Hymenobacteraceae</taxon>
        <taxon>Hymenobacter</taxon>
    </lineage>
</organism>